<feature type="transmembrane region" description="Helical" evidence="8">
    <location>
        <begin position="26"/>
        <end position="50"/>
    </location>
</feature>
<sequence>MPSRDRSERRPRHRPAEVIVDGRRRWWIAITVIAAVALAVRLGFLFGSLYPMKIAGDAYYYHHAANLFVDGRGWPNPYVLIDRDTYLPDAQHPPLTSLLLAIPSLVGLRTFLDHQIFSCLLGTLSVVVVGLAGRRIAGPATGLIAAAIAAVYPGMWLSDPVLMSETPAILSCTLLILASYRLWNRRRPLDAVWVGAALAAAMLARTELALLALALVTPIVLRLPTLTWAHRLRLLVACAATSALLIAPWVGYNLSRFDEPEFISSGLGVTLAVTHCDDTYHGPQLGWWSLACANSLRNPPAEASQRDRFFREAAFHYIEKNSDRLPTVAAARLGRTWAVYRPWQQARFDTLEERPETVSRIGSVSLWCLAAFGIGGLVVLRRRRTPALPLLATPIVLSLASMMIYGTTRFRAAAEPSVVLLAAVGLGALLSTALARRQNAARTRTATRQLLD</sequence>
<dbReference type="InterPro" id="IPR050297">
    <property type="entry name" value="LipidA_mod_glycosyltrf_83"/>
</dbReference>
<evidence type="ECO:0000256" key="5">
    <source>
        <dbReference type="ARBA" id="ARBA00022692"/>
    </source>
</evidence>
<evidence type="ECO:0000256" key="2">
    <source>
        <dbReference type="ARBA" id="ARBA00022475"/>
    </source>
</evidence>
<gene>
    <name evidence="10" type="ORF">FRACA_630014</name>
</gene>
<keyword evidence="7 8" id="KW-0472">Membrane</keyword>
<accession>A0A2I2KZW0</accession>
<evidence type="ECO:0000313" key="10">
    <source>
        <dbReference type="EMBL" id="SNQ51198.1"/>
    </source>
</evidence>
<dbReference type="EMBL" id="FZMO01000529">
    <property type="protein sequence ID" value="SNQ51198.1"/>
    <property type="molecule type" value="Genomic_DNA"/>
</dbReference>
<dbReference type="AlphaFoldDB" id="A0A2I2KZW0"/>
<dbReference type="InterPro" id="IPR038731">
    <property type="entry name" value="RgtA/B/C-like"/>
</dbReference>
<keyword evidence="11" id="KW-1185">Reference proteome</keyword>
<dbReference type="Pfam" id="PF13231">
    <property type="entry name" value="PMT_2"/>
    <property type="match status" value="1"/>
</dbReference>
<organism evidence="10 11">
    <name type="scientific">Frankia canadensis</name>
    <dbReference type="NCBI Taxonomy" id="1836972"/>
    <lineage>
        <taxon>Bacteria</taxon>
        <taxon>Bacillati</taxon>
        <taxon>Actinomycetota</taxon>
        <taxon>Actinomycetes</taxon>
        <taxon>Frankiales</taxon>
        <taxon>Frankiaceae</taxon>
        <taxon>Frankia</taxon>
    </lineage>
</organism>
<evidence type="ECO:0000256" key="3">
    <source>
        <dbReference type="ARBA" id="ARBA00022676"/>
    </source>
</evidence>
<dbReference type="GO" id="GO:0005886">
    <property type="term" value="C:plasma membrane"/>
    <property type="evidence" value="ECO:0007669"/>
    <property type="project" value="UniProtKB-SubCell"/>
</dbReference>
<keyword evidence="2" id="KW-1003">Cell membrane</keyword>
<evidence type="ECO:0000256" key="6">
    <source>
        <dbReference type="ARBA" id="ARBA00022989"/>
    </source>
</evidence>
<protein>
    <recommendedName>
        <fullName evidence="9">Glycosyltransferase RgtA/B/C/D-like domain-containing protein</fullName>
    </recommendedName>
</protein>
<feature type="transmembrane region" description="Helical" evidence="8">
    <location>
        <begin position="417"/>
        <end position="435"/>
    </location>
</feature>
<dbReference type="RefSeq" id="WP_243408029.1">
    <property type="nucleotide sequence ID" value="NZ_FZMO01000529.1"/>
</dbReference>
<evidence type="ECO:0000256" key="4">
    <source>
        <dbReference type="ARBA" id="ARBA00022679"/>
    </source>
</evidence>
<evidence type="ECO:0000256" key="7">
    <source>
        <dbReference type="ARBA" id="ARBA00023136"/>
    </source>
</evidence>
<dbReference type="PANTHER" id="PTHR33908">
    <property type="entry name" value="MANNOSYLTRANSFERASE YKCB-RELATED"/>
    <property type="match status" value="1"/>
</dbReference>
<evidence type="ECO:0000313" key="11">
    <source>
        <dbReference type="Proteomes" id="UP000234331"/>
    </source>
</evidence>
<dbReference type="Proteomes" id="UP000234331">
    <property type="component" value="Unassembled WGS sequence"/>
</dbReference>
<feature type="transmembrane region" description="Helical" evidence="8">
    <location>
        <begin position="387"/>
        <end position="405"/>
    </location>
</feature>
<keyword evidence="6 8" id="KW-1133">Transmembrane helix</keyword>
<keyword evidence="5 8" id="KW-0812">Transmembrane</keyword>
<evidence type="ECO:0000256" key="1">
    <source>
        <dbReference type="ARBA" id="ARBA00004651"/>
    </source>
</evidence>
<feature type="transmembrane region" description="Helical" evidence="8">
    <location>
        <begin position="232"/>
        <end position="252"/>
    </location>
</feature>
<evidence type="ECO:0000259" key="9">
    <source>
        <dbReference type="Pfam" id="PF13231"/>
    </source>
</evidence>
<proteinExistence type="predicted"/>
<dbReference type="GO" id="GO:0009103">
    <property type="term" value="P:lipopolysaccharide biosynthetic process"/>
    <property type="evidence" value="ECO:0007669"/>
    <property type="project" value="UniProtKB-ARBA"/>
</dbReference>
<keyword evidence="4" id="KW-0808">Transferase</keyword>
<comment type="subcellular location">
    <subcellularLocation>
        <location evidence="1">Cell membrane</location>
        <topology evidence="1">Multi-pass membrane protein</topology>
    </subcellularLocation>
</comment>
<feature type="transmembrane region" description="Helical" evidence="8">
    <location>
        <begin position="115"/>
        <end position="133"/>
    </location>
</feature>
<evidence type="ECO:0000256" key="8">
    <source>
        <dbReference type="SAM" id="Phobius"/>
    </source>
</evidence>
<dbReference type="PANTHER" id="PTHR33908:SF11">
    <property type="entry name" value="MEMBRANE PROTEIN"/>
    <property type="match status" value="1"/>
</dbReference>
<feature type="transmembrane region" description="Helical" evidence="8">
    <location>
        <begin position="140"/>
        <end position="157"/>
    </location>
</feature>
<feature type="transmembrane region" description="Helical" evidence="8">
    <location>
        <begin position="361"/>
        <end position="380"/>
    </location>
</feature>
<name>A0A2I2KZW0_9ACTN</name>
<dbReference type="GO" id="GO:0016763">
    <property type="term" value="F:pentosyltransferase activity"/>
    <property type="evidence" value="ECO:0007669"/>
    <property type="project" value="TreeGrafter"/>
</dbReference>
<keyword evidence="3" id="KW-0328">Glycosyltransferase</keyword>
<reference evidence="10 11" key="1">
    <citation type="submission" date="2017-06" db="EMBL/GenBank/DDBJ databases">
        <authorList>
            <person name="Kim H.J."/>
            <person name="Triplett B.A."/>
        </authorList>
    </citation>
    <scope>NUCLEOTIDE SEQUENCE [LARGE SCALE GENOMIC DNA]</scope>
    <source>
        <strain evidence="10">FRACA_ARgP5</strain>
    </source>
</reference>
<feature type="domain" description="Glycosyltransferase RgtA/B/C/D-like" evidence="9">
    <location>
        <begin position="91"/>
        <end position="250"/>
    </location>
</feature>